<comment type="subcellular location">
    <subcellularLocation>
        <location evidence="1">Nucleus</location>
    </subcellularLocation>
</comment>
<reference evidence="6" key="1">
    <citation type="submission" date="2022-07" db="EMBL/GenBank/DDBJ databases">
        <title>Phylogenomic reconstructions and comparative analyses of Kickxellomycotina fungi.</title>
        <authorList>
            <person name="Reynolds N.K."/>
            <person name="Stajich J.E."/>
            <person name="Barry K."/>
            <person name="Grigoriev I.V."/>
            <person name="Crous P."/>
            <person name="Smith M.E."/>
        </authorList>
    </citation>
    <scope>NUCLEOTIDE SEQUENCE</scope>
    <source>
        <strain evidence="6">RSA 861</strain>
    </source>
</reference>
<evidence type="ECO:0000256" key="5">
    <source>
        <dbReference type="SAM" id="MobiDB-lite"/>
    </source>
</evidence>
<dbReference type="GO" id="GO:0005634">
    <property type="term" value="C:nucleus"/>
    <property type="evidence" value="ECO:0007669"/>
    <property type="project" value="UniProtKB-SubCell"/>
</dbReference>
<dbReference type="InterPro" id="IPR024861">
    <property type="entry name" value="Donson"/>
</dbReference>
<dbReference type="AlphaFoldDB" id="A0A9W7ZWJ0"/>
<accession>A0A9W7ZWJ0</accession>
<dbReference type="Proteomes" id="UP001150569">
    <property type="component" value="Unassembled WGS sequence"/>
</dbReference>
<dbReference type="OrthoDB" id="534063at2759"/>
<feature type="region of interest" description="Disordered" evidence="5">
    <location>
        <begin position="450"/>
        <end position="480"/>
    </location>
</feature>
<feature type="region of interest" description="Disordered" evidence="5">
    <location>
        <begin position="99"/>
        <end position="122"/>
    </location>
</feature>
<protein>
    <submittedName>
        <fullName evidence="6">Uncharacterized protein</fullName>
    </submittedName>
</protein>
<evidence type="ECO:0000256" key="4">
    <source>
        <dbReference type="ARBA" id="ARBA00025806"/>
    </source>
</evidence>
<keyword evidence="2" id="KW-0217">Developmental protein</keyword>
<dbReference type="PANTHER" id="PTHR12972:SF0">
    <property type="entry name" value="PROTEIN DOWNSTREAM NEIGHBOR OF SON"/>
    <property type="match status" value="1"/>
</dbReference>
<comment type="caution">
    <text evidence="6">The sequence shown here is derived from an EMBL/GenBank/DDBJ whole genome shotgun (WGS) entry which is preliminary data.</text>
</comment>
<gene>
    <name evidence="6" type="ORF">IWQ60_007581</name>
</gene>
<feature type="region of interest" description="Disordered" evidence="5">
    <location>
        <begin position="254"/>
        <end position="275"/>
    </location>
</feature>
<feature type="compositionally biased region" description="Gly residues" evidence="5">
    <location>
        <begin position="454"/>
        <end position="463"/>
    </location>
</feature>
<feature type="region of interest" description="Disordered" evidence="5">
    <location>
        <begin position="159"/>
        <end position="222"/>
    </location>
</feature>
<organism evidence="6 7">
    <name type="scientific">Tieghemiomyces parasiticus</name>
    <dbReference type="NCBI Taxonomy" id="78921"/>
    <lineage>
        <taxon>Eukaryota</taxon>
        <taxon>Fungi</taxon>
        <taxon>Fungi incertae sedis</taxon>
        <taxon>Zoopagomycota</taxon>
        <taxon>Kickxellomycotina</taxon>
        <taxon>Dimargaritomycetes</taxon>
        <taxon>Dimargaritales</taxon>
        <taxon>Dimargaritaceae</taxon>
        <taxon>Tieghemiomyces</taxon>
    </lineage>
</organism>
<keyword evidence="7" id="KW-1185">Reference proteome</keyword>
<evidence type="ECO:0000313" key="7">
    <source>
        <dbReference type="Proteomes" id="UP001150569"/>
    </source>
</evidence>
<proteinExistence type="inferred from homology"/>
<evidence type="ECO:0000256" key="3">
    <source>
        <dbReference type="ARBA" id="ARBA00023242"/>
    </source>
</evidence>
<dbReference type="GO" id="GO:0033260">
    <property type="term" value="P:nuclear DNA replication"/>
    <property type="evidence" value="ECO:0007669"/>
    <property type="project" value="TreeGrafter"/>
</dbReference>
<comment type="similarity">
    <text evidence="4">Belongs to the DONSON family.</text>
</comment>
<evidence type="ECO:0000256" key="1">
    <source>
        <dbReference type="ARBA" id="ARBA00004123"/>
    </source>
</evidence>
<evidence type="ECO:0000313" key="6">
    <source>
        <dbReference type="EMBL" id="KAJ1918125.1"/>
    </source>
</evidence>
<name>A0A9W7ZWJ0_9FUNG</name>
<sequence>MTLTSISTHWLLVGTTIPRTDYLAATTIPPSCVLRHCPSGRTLRRPASIHPLQTRQSCLVANASPTPPSVPANLFQVSPEPDSTANPFDTINRALGVEAASQPSPPRNYVVPSDPSASPPTLPQLLATRAFSFPVALSSVKHIGTSATLTATPTAPVSLSFQRYDDPSSRLGPRHDSESESDVDSDGPDERVSGAELAPNTSLASEPRGPVKLTQPTRSHLRMARILNSSADSTDKRGNTATSLDNRIQQLHGARRVEAPTPPAPVESSQSTSSPPLDWVIRAGAYFTSPHPFAELPEPAAVGVPLLPGDSVAPSDPQREMLDCLHHWIYEVPAHTELYAKLLAKLASQNRQLGGDERAELDRLRRHRTQYQTALRSAYHAIAQSPTGGYFYFLHPEFDVLFIRDIAAPGRPAHLEARISKSTMGLRRQLERHQIVFTSMSVTATGAGVTPGAVAGGPPGGFGDDGDANDYDSATDTADSPPVVDAALAALSQRKHDNTAQSALYVTGEAFCQALLDFMVGWEDPRTERRLRTGPRLISPLPFLHARLARAEFRLAEAVQRTRRWETAAAEKCYTLAVDGPILPSHWSRLVTVLAGIQRGELTVALPKEAVDVSSHFLNQVPPQAEFDKPAAHAWLLHRLHGLPVPEDTTPDVLQVTAITRGLVTRIQCRAGRFTWDLRRWK</sequence>
<keyword evidence="3" id="KW-0539">Nucleus</keyword>
<dbReference type="PANTHER" id="PTHR12972">
    <property type="entry name" value="DOWNSTREAM NEIGHBOR OF SON"/>
    <property type="match status" value="1"/>
</dbReference>
<dbReference type="EMBL" id="JANBPT010000515">
    <property type="protein sequence ID" value="KAJ1918125.1"/>
    <property type="molecule type" value="Genomic_DNA"/>
</dbReference>
<feature type="compositionally biased region" description="Basic and acidic residues" evidence="5">
    <location>
        <begin position="163"/>
        <end position="178"/>
    </location>
</feature>
<evidence type="ECO:0000256" key="2">
    <source>
        <dbReference type="ARBA" id="ARBA00022473"/>
    </source>
</evidence>